<dbReference type="InterPro" id="IPR017972">
    <property type="entry name" value="Cyt_P450_CS"/>
</dbReference>
<dbReference type="GO" id="GO:0005506">
    <property type="term" value="F:iron ion binding"/>
    <property type="evidence" value="ECO:0007669"/>
    <property type="project" value="InterPro"/>
</dbReference>
<dbReference type="GO" id="GO:0020037">
    <property type="term" value="F:heme binding"/>
    <property type="evidence" value="ECO:0007669"/>
    <property type="project" value="InterPro"/>
</dbReference>
<dbReference type="SUPFAM" id="SSF48264">
    <property type="entry name" value="Cytochrome P450"/>
    <property type="match status" value="1"/>
</dbReference>
<keyword evidence="1" id="KW-1133">Transmembrane helix</keyword>
<reference evidence="3 4" key="1">
    <citation type="submission" date="2019-03" db="EMBL/GenBank/DDBJ databases">
        <authorList>
            <person name="Gaulin E."/>
            <person name="Dumas B."/>
        </authorList>
    </citation>
    <scope>NUCLEOTIDE SEQUENCE [LARGE SCALE GENOMIC DNA]</scope>
    <source>
        <strain evidence="3">CBS 568.67</strain>
    </source>
</reference>
<dbReference type="Gene3D" id="1.10.630.10">
    <property type="entry name" value="Cytochrome P450"/>
    <property type="match status" value="1"/>
</dbReference>
<accession>A0A485LQX2</accession>
<evidence type="ECO:0000313" key="4">
    <source>
        <dbReference type="Proteomes" id="UP000332933"/>
    </source>
</evidence>
<dbReference type="EMBL" id="CAADRA010007438">
    <property type="protein sequence ID" value="VFU01245.1"/>
    <property type="molecule type" value="Genomic_DNA"/>
</dbReference>
<evidence type="ECO:0000256" key="1">
    <source>
        <dbReference type="SAM" id="Phobius"/>
    </source>
</evidence>
<feature type="transmembrane region" description="Helical" evidence="1">
    <location>
        <begin position="12"/>
        <end position="34"/>
    </location>
</feature>
<dbReference type="EMBL" id="VJMH01007412">
    <property type="protein sequence ID" value="KAF0683351.1"/>
    <property type="molecule type" value="Genomic_DNA"/>
</dbReference>
<keyword evidence="4" id="KW-1185">Reference proteome</keyword>
<dbReference type="OrthoDB" id="105136at2759"/>
<dbReference type="InterPro" id="IPR036396">
    <property type="entry name" value="Cyt_P450_sf"/>
</dbReference>
<sequence>MIAEVPMRWESALPYLLLALVAMASTAAIFAIGFRAPSLRKIVFGLLGSIKGIPILWIESPAAAARVLKASTCKGEFLERIISTPAWAPIISMESCDDPQWSTMKASLVKLMQALPPTDQLQAIAHRLTTSFLQSHDVVDSPALSYLSVAAFYEWIFNRPFPDSAMFVCEATWELRKQIAIKGECAMTTKLQVIDWIQAEIKATPALMALFGAKWDDPEYFSLLLQPFLISPAINITDIAVRLHQVYKPHANVTDAIHFAIDTSHPFVLFERYLEHGVQLDDDVIIPPGTHVFMPVDAMVTDSVMRFGAGPRKCPGAHIGMACMLGMFTSEVLESPKFQPKLGHKYSGRDNDSQASLAETLYQAQLFVKLWFSKTTRAPIQVI</sequence>
<keyword evidence="1" id="KW-0472">Membrane</keyword>
<proteinExistence type="predicted"/>
<name>A0A485LQX2_9STRA</name>
<organism evidence="3 4">
    <name type="scientific">Aphanomyces stellatus</name>
    <dbReference type="NCBI Taxonomy" id="120398"/>
    <lineage>
        <taxon>Eukaryota</taxon>
        <taxon>Sar</taxon>
        <taxon>Stramenopiles</taxon>
        <taxon>Oomycota</taxon>
        <taxon>Saprolegniomycetes</taxon>
        <taxon>Saprolegniales</taxon>
        <taxon>Verrucalvaceae</taxon>
        <taxon>Aphanomyces</taxon>
    </lineage>
</organism>
<reference evidence="2" key="2">
    <citation type="submission" date="2019-06" db="EMBL/GenBank/DDBJ databases">
        <title>Genomics analysis of Aphanomyces spp. identifies a new class of oomycete effector associated with host adaptation.</title>
        <authorList>
            <person name="Gaulin E."/>
        </authorList>
    </citation>
    <scope>NUCLEOTIDE SEQUENCE</scope>
    <source>
        <strain evidence="2">CBS 578.67</strain>
    </source>
</reference>
<dbReference type="PROSITE" id="PS00086">
    <property type="entry name" value="CYTOCHROME_P450"/>
    <property type="match status" value="1"/>
</dbReference>
<dbReference type="AlphaFoldDB" id="A0A485LQX2"/>
<evidence type="ECO:0000313" key="2">
    <source>
        <dbReference type="EMBL" id="KAF0683351.1"/>
    </source>
</evidence>
<gene>
    <name evidence="3" type="primary">Aste57867_24607</name>
    <name evidence="2" type="ORF">As57867_024529</name>
    <name evidence="3" type="ORF">ASTE57867_24607</name>
</gene>
<dbReference type="Proteomes" id="UP000332933">
    <property type="component" value="Unassembled WGS sequence"/>
</dbReference>
<dbReference type="GO" id="GO:0016705">
    <property type="term" value="F:oxidoreductase activity, acting on paired donors, with incorporation or reduction of molecular oxygen"/>
    <property type="evidence" value="ECO:0007669"/>
    <property type="project" value="InterPro"/>
</dbReference>
<protein>
    <submittedName>
        <fullName evidence="3">Aste57867_24607 protein</fullName>
    </submittedName>
</protein>
<keyword evidence="1" id="KW-0812">Transmembrane</keyword>
<dbReference type="GO" id="GO:0004497">
    <property type="term" value="F:monooxygenase activity"/>
    <property type="evidence" value="ECO:0007669"/>
    <property type="project" value="InterPro"/>
</dbReference>
<evidence type="ECO:0000313" key="3">
    <source>
        <dbReference type="EMBL" id="VFU01245.1"/>
    </source>
</evidence>